<proteinExistence type="predicted"/>
<reference evidence="2 3" key="1">
    <citation type="submission" date="2018-03" db="EMBL/GenBank/DDBJ databases">
        <title>Genomic Encyclopedia of Type Strains, Phase III (KMG-III): the genomes of soil and plant-associated and newly described type strains.</title>
        <authorList>
            <person name="Whitman W."/>
        </authorList>
    </citation>
    <scope>NUCLEOTIDE SEQUENCE [LARGE SCALE GENOMIC DNA]</scope>
    <source>
        <strain evidence="2 3">CGMCC 1.12259</strain>
    </source>
</reference>
<dbReference type="OrthoDB" id="2453700at2"/>
<evidence type="ECO:0000256" key="1">
    <source>
        <dbReference type="SAM" id="Phobius"/>
    </source>
</evidence>
<accession>A0A2P8H734</accession>
<dbReference type="RefSeq" id="WP_106531831.1">
    <property type="nucleotide sequence ID" value="NZ_PYAT01000001.1"/>
</dbReference>
<feature type="transmembrane region" description="Helical" evidence="1">
    <location>
        <begin position="39"/>
        <end position="55"/>
    </location>
</feature>
<evidence type="ECO:0000313" key="2">
    <source>
        <dbReference type="EMBL" id="PSL42038.1"/>
    </source>
</evidence>
<dbReference type="AlphaFoldDB" id="A0A2P8H734"/>
<keyword evidence="1" id="KW-0812">Transmembrane</keyword>
<evidence type="ECO:0000313" key="3">
    <source>
        <dbReference type="Proteomes" id="UP000242682"/>
    </source>
</evidence>
<organism evidence="2 3">
    <name type="scientific">Planomicrobium soli</name>
    <dbReference type="NCBI Taxonomy" id="1176648"/>
    <lineage>
        <taxon>Bacteria</taxon>
        <taxon>Bacillati</taxon>
        <taxon>Bacillota</taxon>
        <taxon>Bacilli</taxon>
        <taxon>Bacillales</taxon>
        <taxon>Caryophanaceae</taxon>
        <taxon>Planomicrobium</taxon>
    </lineage>
</organism>
<protein>
    <submittedName>
        <fullName evidence="2">Uncharacterized protein</fullName>
    </submittedName>
</protein>
<feature type="transmembrane region" description="Helical" evidence="1">
    <location>
        <begin position="12"/>
        <end position="33"/>
    </location>
</feature>
<keyword evidence="1" id="KW-1133">Transmembrane helix</keyword>
<dbReference type="EMBL" id="PYAT01000001">
    <property type="protein sequence ID" value="PSL42038.1"/>
    <property type="molecule type" value="Genomic_DNA"/>
</dbReference>
<keyword evidence="3" id="KW-1185">Reference proteome</keyword>
<gene>
    <name evidence="2" type="ORF">B0H99_101286</name>
</gene>
<comment type="caution">
    <text evidence="2">The sequence shown here is derived from an EMBL/GenBank/DDBJ whole genome shotgun (WGS) entry which is preliminary data.</text>
</comment>
<sequence>MENTTFQELKRLNTNSAHAMGFLVAGIIALFAVGFQQQSVPAFLLAGVFTLNLILESRAYKESLKNEMIAAKQNNLMKHLSNETMNKQDKTLS</sequence>
<name>A0A2P8H734_9BACL</name>
<keyword evidence="1" id="KW-0472">Membrane</keyword>
<dbReference type="Proteomes" id="UP000242682">
    <property type="component" value="Unassembled WGS sequence"/>
</dbReference>